<dbReference type="OrthoDB" id="5243187at2"/>
<keyword evidence="3" id="KW-1185">Reference proteome</keyword>
<organism evidence="2 3">
    <name type="scientific">Actinomadura craniellae</name>
    <dbReference type="NCBI Taxonomy" id="2231787"/>
    <lineage>
        <taxon>Bacteria</taxon>
        <taxon>Bacillati</taxon>
        <taxon>Actinomycetota</taxon>
        <taxon>Actinomycetes</taxon>
        <taxon>Streptosporangiales</taxon>
        <taxon>Thermomonosporaceae</taxon>
        <taxon>Actinomadura</taxon>
    </lineage>
</organism>
<dbReference type="Pfam" id="PF02036">
    <property type="entry name" value="SCP2"/>
    <property type="match status" value="1"/>
</dbReference>
<feature type="domain" description="SCP2" evidence="1">
    <location>
        <begin position="92"/>
        <end position="173"/>
    </location>
</feature>
<accession>A0A365HDD4</accession>
<gene>
    <name evidence="2" type="ORF">DPM19_02390</name>
</gene>
<evidence type="ECO:0000313" key="3">
    <source>
        <dbReference type="Proteomes" id="UP000251891"/>
    </source>
</evidence>
<proteinExistence type="predicted"/>
<name>A0A365HDD4_9ACTN</name>
<evidence type="ECO:0000313" key="2">
    <source>
        <dbReference type="EMBL" id="RAY17032.1"/>
    </source>
</evidence>
<dbReference type="Gene3D" id="3.30.1050.10">
    <property type="entry name" value="SCP2 sterol-binding domain"/>
    <property type="match status" value="1"/>
</dbReference>
<dbReference type="Proteomes" id="UP000251891">
    <property type="component" value="Unassembled WGS sequence"/>
</dbReference>
<dbReference type="SUPFAM" id="SSF55718">
    <property type="entry name" value="SCP-like"/>
    <property type="match status" value="1"/>
</dbReference>
<dbReference type="InterPro" id="IPR003033">
    <property type="entry name" value="SCP2_sterol-bd_dom"/>
</dbReference>
<sequence>MGNVLDTLLREAAEHGPDTAVNGLSGDDAARLAQEISTPGELRRLVEITDDAAAFDRLVEHVLRKSDGDLLLDRVFDLMPGRYLGERFPNERGTIEWHISTPDGPRIYHLTVADGRAESARGPAPAARTTLILTAPDLLRLCAGTLNGVTAFMEGTLKLKGDMLFGTKLPAAFDLSTT</sequence>
<evidence type="ECO:0000259" key="1">
    <source>
        <dbReference type="Pfam" id="PF02036"/>
    </source>
</evidence>
<reference evidence="2 3" key="1">
    <citation type="submission" date="2018-06" db="EMBL/GenBank/DDBJ databases">
        <title>Actinomadura craniellae sp. nov. isolated from marine sponge Craniella sp.</title>
        <authorList>
            <person name="Li L."/>
            <person name="Xu Q.H."/>
            <person name="Lin H.W."/>
            <person name="Lu Y.H."/>
        </authorList>
    </citation>
    <scope>NUCLEOTIDE SEQUENCE [LARGE SCALE GENOMIC DNA]</scope>
    <source>
        <strain evidence="2 3">LHW63021</strain>
    </source>
</reference>
<dbReference type="AlphaFoldDB" id="A0A365HDD4"/>
<protein>
    <recommendedName>
        <fullName evidence="1">SCP2 domain-containing protein</fullName>
    </recommendedName>
</protein>
<comment type="caution">
    <text evidence="2">The sequence shown here is derived from an EMBL/GenBank/DDBJ whole genome shotgun (WGS) entry which is preliminary data.</text>
</comment>
<dbReference type="InterPro" id="IPR036527">
    <property type="entry name" value="SCP2_sterol-bd_dom_sf"/>
</dbReference>
<dbReference type="EMBL" id="QLYX01000001">
    <property type="protein sequence ID" value="RAY17032.1"/>
    <property type="molecule type" value="Genomic_DNA"/>
</dbReference>
<dbReference type="RefSeq" id="WP_111863086.1">
    <property type="nucleotide sequence ID" value="NZ_QLYX01000001.1"/>
</dbReference>